<evidence type="ECO:0000313" key="3">
    <source>
        <dbReference type="Proteomes" id="UP001432222"/>
    </source>
</evidence>
<keyword evidence="3" id="KW-1185">Reference proteome</keyword>
<protein>
    <submittedName>
        <fullName evidence="2">Uncharacterized protein</fullName>
    </submittedName>
</protein>
<sequence length="74" mass="7384">MSEPWSEVSTTSQHPTAHGAAAPAAPKSLLEQMQELLASVTADLADLQAIGARTTSPAPTASAVGEDGGLSAAR</sequence>
<reference evidence="2" key="1">
    <citation type="submission" date="2022-10" db="EMBL/GenBank/DDBJ databases">
        <title>The complete genomes of actinobacterial strains from the NBC collection.</title>
        <authorList>
            <person name="Joergensen T.S."/>
            <person name="Alvarez Arevalo M."/>
            <person name="Sterndorff E.B."/>
            <person name="Faurdal D."/>
            <person name="Vuksanovic O."/>
            <person name="Mourched A.-S."/>
            <person name="Charusanti P."/>
            <person name="Shaw S."/>
            <person name="Blin K."/>
            <person name="Weber T."/>
        </authorList>
    </citation>
    <scope>NUCLEOTIDE SEQUENCE</scope>
    <source>
        <strain evidence="2">NBC_00222</strain>
    </source>
</reference>
<evidence type="ECO:0000313" key="2">
    <source>
        <dbReference type="EMBL" id="WUQ86146.1"/>
    </source>
</evidence>
<dbReference type="EMBL" id="CP108110">
    <property type="protein sequence ID" value="WUQ86146.1"/>
    <property type="molecule type" value="Genomic_DNA"/>
</dbReference>
<dbReference type="RefSeq" id="WP_328956793.1">
    <property type="nucleotide sequence ID" value="NZ_CP108110.1"/>
</dbReference>
<evidence type="ECO:0000256" key="1">
    <source>
        <dbReference type="SAM" id="MobiDB-lite"/>
    </source>
</evidence>
<organism evidence="2 3">
    <name type="scientific">Kitasatospora purpeofusca</name>
    <dbReference type="NCBI Taxonomy" id="67352"/>
    <lineage>
        <taxon>Bacteria</taxon>
        <taxon>Bacillati</taxon>
        <taxon>Actinomycetota</taxon>
        <taxon>Actinomycetes</taxon>
        <taxon>Kitasatosporales</taxon>
        <taxon>Streptomycetaceae</taxon>
        <taxon>Kitasatospora</taxon>
    </lineage>
</organism>
<dbReference type="Proteomes" id="UP001432222">
    <property type="component" value="Chromosome"/>
</dbReference>
<feature type="region of interest" description="Disordered" evidence="1">
    <location>
        <begin position="1"/>
        <end position="27"/>
    </location>
</feature>
<accession>A0ABZ1U7S3</accession>
<feature type="region of interest" description="Disordered" evidence="1">
    <location>
        <begin position="52"/>
        <end position="74"/>
    </location>
</feature>
<gene>
    <name evidence="2" type="ORF">OHA16_26225</name>
</gene>
<name>A0ABZ1U7S3_9ACTN</name>
<proteinExistence type="predicted"/>
<feature type="compositionally biased region" description="Low complexity" evidence="1">
    <location>
        <begin position="54"/>
        <end position="63"/>
    </location>
</feature>